<dbReference type="GO" id="GO:0005829">
    <property type="term" value="C:cytosol"/>
    <property type="evidence" value="ECO:0007669"/>
    <property type="project" value="TreeGrafter"/>
</dbReference>
<protein>
    <submittedName>
        <fullName evidence="10">DNA-binding response OmpR family regulator</fullName>
    </submittedName>
</protein>
<dbReference type="PANTHER" id="PTHR48111">
    <property type="entry name" value="REGULATOR OF RPOS"/>
    <property type="match status" value="1"/>
</dbReference>
<dbReference type="InterPro" id="IPR036388">
    <property type="entry name" value="WH-like_DNA-bd_sf"/>
</dbReference>
<dbReference type="Gene3D" id="1.10.10.10">
    <property type="entry name" value="Winged helix-like DNA-binding domain superfamily/Winged helix DNA-binding domain"/>
    <property type="match status" value="1"/>
</dbReference>
<evidence type="ECO:0000256" key="6">
    <source>
        <dbReference type="ARBA" id="ARBA00023125"/>
    </source>
</evidence>
<dbReference type="Proteomes" id="UP000295509">
    <property type="component" value="Unassembled WGS sequence"/>
</dbReference>
<evidence type="ECO:0000256" key="5">
    <source>
        <dbReference type="ARBA" id="ARBA00023015"/>
    </source>
</evidence>
<dbReference type="GO" id="GO:0000156">
    <property type="term" value="F:phosphorelay response regulator activity"/>
    <property type="evidence" value="ECO:0007669"/>
    <property type="project" value="TreeGrafter"/>
</dbReference>
<dbReference type="InterPro" id="IPR039420">
    <property type="entry name" value="WalR-like"/>
</dbReference>
<gene>
    <name evidence="10" type="ORF">BX592_121122</name>
</gene>
<dbReference type="GO" id="GO:0006355">
    <property type="term" value="P:regulation of DNA-templated transcription"/>
    <property type="evidence" value="ECO:0007669"/>
    <property type="project" value="InterPro"/>
</dbReference>
<dbReference type="GO" id="GO:0032993">
    <property type="term" value="C:protein-DNA complex"/>
    <property type="evidence" value="ECO:0007669"/>
    <property type="project" value="TreeGrafter"/>
</dbReference>
<dbReference type="CDD" id="cd00383">
    <property type="entry name" value="trans_reg_C"/>
    <property type="match status" value="1"/>
</dbReference>
<feature type="domain" description="OmpR/PhoB-type" evidence="9">
    <location>
        <begin position="128"/>
        <end position="227"/>
    </location>
</feature>
<keyword evidence="7" id="KW-0804">Transcription</keyword>
<evidence type="ECO:0000256" key="3">
    <source>
        <dbReference type="ARBA" id="ARBA00022553"/>
    </source>
</evidence>
<dbReference type="EMBL" id="SORE01000021">
    <property type="protein sequence ID" value="TDY42551.1"/>
    <property type="molecule type" value="Genomic_DNA"/>
</dbReference>
<dbReference type="InterPro" id="IPR001867">
    <property type="entry name" value="OmpR/PhoB-type_DNA-bd"/>
</dbReference>
<keyword evidence="3" id="KW-0597">Phosphoprotein</keyword>
<dbReference type="PROSITE" id="PS51755">
    <property type="entry name" value="OMPR_PHOB"/>
    <property type="match status" value="1"/>
</dbReference>
<comment type="subcellular location">
    <subcellularLocation>
        <location evidence="1">Cytoplasm</location>
    </subcellularLocation>
</comment>
<evidence type="ECO:0000256" key="2">
    <source>
        <dbReference type="ARBA" id="ARBA00022490"/>
    </source>
</evidence>
<evidence type="ECO:0000256" key="7">
    <source>
        <dbReference type="ARBA" id="ARBA00023163"/>
    </source>
</evidence>
<dbReference type="SMART" id="SM00862">
    <property type="entry name" value="Trans_reg_C"/>
    <property type="match status" value="1"/>
</dbReference>
<keyword evidence="6 8" id="KW-0238">DNA-binding</keyword>
<comment type="caution">
    <text evidence="10">The sequence shown here is derived from an EMBL/GenBank/DDBJ whole genome shotgun (WGS) entry which is preliminary data.</text>
</comment>
<evidence type="ECO:0000313" key="10">
    <source>
        <dbReference type="EMBL" id="TDY42551.1"/>
    </source>
</evidence>
<keyword evidence="5" id="KW-0805">Transcription regulation</keyword>
<dbReference type="SUPFAM" id="SSF46894">
    <property type="entry name" value="C-terminal effector domain of the bipartite response regulators"/>
    <property type="match status" value="1"/>
</dbReference>
<dbReference type="RefSeq" id="WP_134195494.1">
    <property type="nucleotide sequence ID" value="NZ_JBHLUW010000037.1"/>
</dbReference>
<dbReference type="GO" id="GO:0000976">
    <property type="term" value="F:transcription cis-regulatory region binding"/>
    <property type="evidence" value="ECO:0007669"/>
    <property type="project" value="TreeGrafter"/>
</dbReference>
<keyword evidence="11" id="KW-1185">Reference proteome</keyword>
<keyword evidence="4" id="KW-0902">Two-component regulatory system</keyword>
<proteinExistence type="predicted"/>
<evidence type="ECO:0000256" key="1">
    <source>
        <dbReference type="ARBA" id="ARBA00004496"/>
    </source>
</evidence>
<organism evidence="10 11">
    <name type="scientific">Paraburkholderia rhizosphaerae</name>
    <dbReference type="NCBI Taxonomy" id="480658"/>
    <lineage>
        <taxon>Bacteria</taxon>
        <taxon>Pseudomonadati</taxon>
        <taxon>Pseudomonadota</taxon>
        <taxon>Betaproteobacteria</taxon>
        <taxon>Burkholderiales</taxon>
        <taxon>Burkholderiaceae</taxon>
        <taxon>Paraburkholderia</taxon>
    </lineage>
</organism>
<feature type="DNA-binding region" description="OmpR/PhoB-type" evidence="8">
    <location>
        <begin position="128"/>
        <end position="227"/>
    </location>
</feature>
<sequence length="250" mass="27943">MQIAFYTQNDHLFREIDKAFEEDGNYRCIRFTSELPLIRFLERHDAALVLFDAGRSCAAGRGVLSWRACHFRRDLPVMMIGQSWDTDSIIEALDAGVDEIAVGTPCAKEVLARARRTITKSGGGTNTDSRITLGEYTIDRSTSAISINGQHIKLTARELTLAWLLFANAGALLTREQIARAVWGKEAVIASRSIEQHIYKLRSKLSLDEHSNLQLKTVYSIGYVFDLVRTRPATTATTVRLNEPVAAHSF</sequence>
<keyword evidence="2" id="KW-0963">Cytoplasm</keyword>
<evidence type="ECO:0000256" key="4">
    <source>
        <dbReference type="ARBA" id="ARBA00023012"/>
    </source>
</evidence>
<evidence type="ECO:0000259" key="9">
    <source>
        <dbReference type="PROSITE" id="PS51755"/>
    </source>
</evidence>
<reference evidence="10 11" key="1">
    <citation type="submission" date="2019-03" db="EMBL/GenBank/DDBJ databases">
        <title>Genomic Encyclopedia of Type Strains, Phase III (KMG-III): the genomes of soil and plant-associated and newly described type strains.</title>
        <authorList>
            <person name="Whitman W."/>
        </authorList>
    </citation>
    <scope>NUCLEOTIDE SEQUENCE [LARGE SCALE GENOMIC DNA]</scope>
    <source>
        <strain evidence="10 11">LMG 29544</strain>
    </source>
</reference>
<accession>A0A4R8LH89</accession>
<evidence type="ECO:0000256" key="8">
    <source>
        <dbReference type="PROSITE-ProRule" id="PRU01091"/>
    </source>
</evidence>
<evidence type="ECO:0000313" key="11">
    <source>
        <dbReference type="Proteomes" id="UP000295509"/>
    </source>
</evidence>
<dbReference type="PANTHER" id="PTHR48111:SF35">
    <property type="entry name" value="TRANSCRIPTIONAL REGULATORY PROTEIN QSEB"/>
    <property type="match status" value="1"/>
</dbReference>
<name>A0A4R8LH89_9BURK</name>
<dbReference type="InterPro" id="IPR016032">
    <property type="entry name" value="Sig_transdc_resp-reg_C-effctor"/>
</dbReference>
<dbReference type="AlphaFoldDB" id="A0A4R8LH89"/>
<dbReference type="OrthoDB" id="6007214at2"/>
<dbReference type="Pfam" id="PF00486">
    <property type="entry name" value="Trans_reg_C"/>
    <property type="match status" value="1"/>
</dbReference>